<dbReference type="Pfam" id="PF03969">
    <property type="entry name" value="AFG1_ATPase"/>
    <property type="match status" value="1"/>
</dbReference>
<dbReference type="AlphaFoldDB" id="F8PWD3"/>
<dbReference type="Proteomes" id="UP000008063">
    <property type="component" value="Unassembled WGS sequence"/>
</dbReference>
<dbReference type="Gene3D" id="1.10.20.10">
    <property type="entry name" value="Histone, subunit A"/>
    <property type="match status" value="1"/>
</dbReference>
<feature type="region of interest" description="Disordered" evidence="11">
    <location>
        <begin position="506"/>
        <end position="526"/>
    </location>
</feature>
<dbReference type="InterPro" id="IPR009072">
    <property type="entry name" value="Histone-fold"/>
</dbReference>
<keyword evidence="5" id="KW-0067">ATP-binding</keyword>
<evidence type="ECO:0000259" key="12">
    <source>
        <dbReference type="Pfam" id="PF03847"/>
    </source>
</evidence>
<evidence type="ECO:0000256" key="6">
    <source>
        <dbReference type="ARBA" id="ARBA00023015"/>
    </source>
</evidence>
<dbReference type="GO" id="GO:0005524">
    <property type="term" value="F:ATP binding"/>
    <property type="evidence" value="ECO:0007669"/>
    <property type="project" value="UniProtKB-KW"/>
</dbReference>
<evidence type="ECO:0000256" key="3">
    <source>
        <dbReference type="ARBA" id="ARBA00010322"/>
    </source>
</evidence>
<dbReference type="InterPro" id="IPR027417">
    <property type="entry name" value="P-loop_NTPase"/>
</dbReference>
<dbReference type="eggNOG" id="KOG2383">
    <property type="taxonomic scope" value="Eukaryota"/>
</dbReference>
<keyword evidence="14" id="KW-1185">Reference proteome</keyword>
<sequence length="1044" mass="115200">MMLTTTRSNRTVCKRTIRHHVYWRDSLIPKDGSRAQSSFVFPGTCSPSFRSDRSDFTNLPQQVDLLERYRGLVTLGRIQYDANQVRVVMELRRLQKVLRDYAPPALSSGLFHTTPITDASFGTTAISEGPWWSDTSKEAELTSDVTSLVRIKSLSEELASLDTPKGLLLTGSPGSGKSFLVDLWYSSFPSPHKARKHYNQFVIEIYRAVWEETQRRMSVSRAAAIAPEEAAPWNRSLRESWRELSKLSLLPTKWTRRLGPGNSLSGSTPTIAFMVALRLLRRHWLLVFDEVQLLDVSSAGLLADVLSWFWRMGGVVVGTSNKVPDDLYRNGVQRERLEPFVDALKARCPVMALESEHDWRVVRNGDDSNWYTWDESEAFEDKVKSNFSYEPRSQTLHVFGRQIKVPWVSGGACKYTFAQLCEESLGSADYLTLASNYHTIIISSIPTLELSDKNQARRFISLIDALYESRCRIICHAEAKPEALFFSGAGLSVDDGRDILHVESLGETQDRNRPNISTYDSPGMSEAPMSPAPLALDKLSIFSGQDEQFAFKRALSRLMEMSSSVYFSEEKWTPLPPSSRKWESALTGSLLSRPSTSPDSIRDEDSMRDDESSRKDTGNHFNSLLERPEAPRLSEDHIWGVREDWGERAKDWGKGASAFSEPSTSKKGPSQCPKERSPRVNRGQKRRDVPTRLLRSSSPLGSVVNQDMATNGQSPAASSTTNPTANAANIITALGNAFKSQTGDPVSGDRIAQLLLQNMGQLGELAKQGKLNQQQIMQLKEYADKHRTPTTTAATASSSATTSTAPNPPKPAAAAALPAAAPVAAVTTNHAAFKSGSPAPVLTSVPGDGYPISTTLNTTNPGPVQWASAQQGRPTLTGGIPGGRVSGTPAQVTKSSDDANMLNFDESRSRRKNTPGDQSMRRSIQDLVCSVDPHVRIEPEVEDLLLQIADEFIDSVTNFGCRLAKHRGGDTLEVKDLQLHLERNHNIRIPGFASDETRISLSQSSLAPSVSAPTTKKTAQGPNMTLRSNRLAQVQQAKREAKLI</sequence>
<accession>F8PWD3</accession>
<dbReference type="InterPro" id="IPR005654">
    <property type="entry name" value="ATPase_AFG1-like"/>
</dbReference>
<dbReference type="SUPFAM" id="SSF52540">
    <property type="entry name" value="P-loop containing nucleoside triphosphate hydrolases"/>
    <property type="match status" value="1"/>
</dbReference>
<dbReference type="NCBIfam" id="NF040713">
    <property type="entry name" value="ZapE"/>
    <property type="match status" value="1"/>
</dbReference>
<evidence type="ECO:0000256" key="8">
    <source>
        <dbReference type="ARBA" id="ARBA00023242"/>
    </source>
</evidence>
<dbReference type="HOGENOM" id="CLU_292072_0_0_1"/>
<feature type="compositionally biased region" description="Low complexity" evidence="11">
    <location>
        <begin position="714"/>
        <end position="723"/>
    </location>
</feature>
<dbReference type="GO" id="GO:0046982">
    <property type="term" value="F:protein heterodimerization activity"/>
    <property type="evidence" value="ECO:0007669"/>
    <property type="project" value="InterPro"/>
</dbReference>
<dbReference type="InParanoid" id="F8PWD3"/>
<dbReference type="PANTHER" id="PTHR12169">
    <property type="entry name" value="ATPASE N2B"/>
    <property type="match status" value="1"/>
</dbReference>
<protein>
    <recommendedName>
        <fullName evidence="9">TBP-associated factor 12</fullName>
    </recommendedName>
    <alternativeName>
        <fullName evidence="10">Transcription initiation factor TFIID subunit 12</fullName>
    </alternativeName>
</protein>
<organism evidence="14">
    <name type="scientific">Serpula lacrymans var. lacrymans (strain S7.3)</name>
    <name type="common">Dry rot fungus</name>
    <dbReference type="NCBI Taxonomy" id="936435"/>
    <lineage>
        <taxon>Eukaryota</taxon>
        <taxon>Fungi</taxon>
        <taxon>Dikarya</taxon>
        <taxon>Basidiomycota</taxon>
        <taxon>Agaricomycotina</taxon>
        <taxon>Agaricomycetes</taxon>
        <taxon>Agaricomycetidae</taxon>
        <taxon>Boletales</taxon>
        <taxon>Coniophorineae</taxon>
        <taxon>Serpulaceae</taxon>
        <taxon>Serpula</taxon>
    </lineage>
</organism>
<feature type="region of interest" description="Disordered" evidence="11">
    <location>
        <begin position="852"/>
        <end position="921"/>
    </location>
</feature>
<evidence type="ECO:0000256" key="7">
    <source>
        <dbReference type="ARBA" id="ARBA00023163"/>
    </source>
</evidence>
<gene>
    <name evidence="13" type="ORF">SERLA73DRAFT_160032</name>
</gene>
<dbReference type="PANTHER" id="PTHR12169:SF2">
    <property type="entry name" value="AFG1P"/>
    <property type="match status" value="1"/>
</dbReference>
<comment type="subcellular location">
    <subcellularLocation>
        <location evidence="1">Nucleus</location>
    </subcellularLocation>
</comment>
<dbReference type="OrthoDB" id="2193432at2759"/>
<evidence type="ECO:0000313" key="13">
    <source>
        <dbReference type="EMBL" id="EGN99938.1"/>
    </source>
</evidence>
<dbReference type="EMBL" id="GL945479">
    <property type="protein sequence ID" value="EGN99938.1"/>
    <property type="molecule type" value="Genomic_DNA"/>
</dbReference>
<evidence type="ECO:0000256" key="2">
    <source>
        <dbReference type="ARBA" id="ARBA00007530"/>
    </source>
</evidence>
<feature type="region of interest" description="Disordered" evidence="11">
    <location>
        <begin position="586"/>
        <end position="628"/>
    </location>
</feature>
<keyword evidence="6" id="KW-0805">Transcription regulation</keyword>
<comment type="similarity">
    <text evidence="3">Belongs to the AFG1 ATPase family.</text>
</comment>
<dbReference type="SUPFAM" id="SSF47113">
    <property type="entry name" value="Histone-fold"/>
    <property type="match status" value="1"/>
</dbReference>
<dbReference type="GO" id="GO:0070461">
    <property type="term" value="C:SAGA-type complex"/>
    <property type="evidence" value="ECO:0007669"/>
    <property type="project" value="UniProtKB-ARBA"/>
</dbReference>
<feature type="compositionally biased region" description="Polar residues" evidence="11">
    <location>
        <begin position="1014"/>
        <end position="1024"/>
    </location>
</feature>
<feature type="compositionally biased region" description="Polar residues" evidence="11">
    <location>
        <begin position="852"/>
        <end position="874"/>
    </location>
</feature>
<feature type="compositionally biased region" description="Low complexity" evidence="11">
    <location>
        <begin position="789"/>
        <end position="805"/>
    </location>
</feature>
<dbReference type="GO" id="GO:0005739">
    <property type="term" value="C:mitochondrion"/>
    <property type="evidence" value="ECO:0007669"/>
    <property type="project" value="TreeGrafter"/>
</dbReference>
<evidence type="ECO:0000256" key="4">
    <source>
        <dbReference type="ARBA" id="ARBA00022741"/>
    </source>
</evidence>
<reference evidence="14" key="1">
    <citation type="journal article" date="2011" name="Science">
        <title>The plant cell wall-decomposing machinery underlies the functional diversity of forest fungi.</title>
        <authorList>
            <person name="Eastwood D.C."/>
            <person name="Floudas D."/>
            <person name="Binder M."/>
            <person name="Majcherczyk A."/>
            <person name="Schneider P."/>
            <person name="Aerts A."/>
            <person name="Asiegbu F.O."/>
            <person name="Baker S.E."/>
            <person name="Barry K."/>
            <person name="Bendiksby M."/>
            <person name="Blumentritt M."/>
            <person name="Coutinho P.M."/>
            <person name="Cullen D."/>
            <person name="de Vries R.P."/>
            <person name="Gathman A."/>
            <person name="Goodell B."/>
            <person name="Henrissat B."/>
            <person name="Ihrmark K."/>
            <person name="Kauserud H."/>
            <person name="Kohler A."/>
            <person name="LaButti K."/>
            <person name="Lapidus A."/>
            <person name="Lavin J.L."/>
            <person name="Lee Y.-H."/>
            <person name="Lindquist E."/>
            <person name="Lilly W."/>
            <person name="Lucas S."/>
            <person name="Morin E."/>
            <person name="Murat C."/>
            <person name="Oguiza J.A."/>
            <person name="Park J."/>
            <person name="Pisabarro A.G."/>
            <person name="Riley R."/>
            <person name="Rosling A."/>
            <person name="Salamov A."/>
            <person name="Schmidt O."/>
            <person name="Schmutz J."/>
            <person name="Skrede I."/>
            <person name="Stenlid J."/>
            <person name="Wiebenga A."/>
            <person name="Xie X."/>
            <person name="Kuees U."/>
            <person name="Hibbett D.S."/>
            <person name="Hoffmeister D."/>
            <person name="Hoegberg N."/>
            <person name="Martin F."/>
            <person name="Grigoriev I.V."/>
            <person name="Watkinson S.C."/>
        </authorList>
    </citation>
    <scope>NUCLEOTIDE SEQUENCE [LARGE SCALE GENOMIC DNA]</scope>
    <source>
        <strain evidence="14">strain S7.3</strain>
    </source>
</reference>
<feature type="compositionally biased region" description="Polar residues" evidence="11">
    <location>
        <begin position="694"/>
        <end position="713"/>
    </location>
</feature>
<evidence type="ECO:0000256" key="9">
    <source>
        <dbReference type="ARBA" id="ARBA00075089"/>
    </source>
</evidence>
<feature type="compositionally biased region" description="Polar residues" evidence="11">
    <location>
        <begin position="586"/>
        <end position="598"/>
    </location>
</feature>
<evidence type="ECO:0000256" key="11">
    <source>
        <dbReference type="SAM" id="MobiDB-lite"/>
    </source>
</evidence>
<evidence type="ECO:0000313" key="14">
    <source>
        <dbReference type="Proteomes" id="UP000008063"/>
    </source>
</evidence>
<keyword evidence="4" id="KW-0547">Nucleotide-binding</keyword>
<dbReference type="Pfam" id="PF03847">
    <property type="entry name" value="TFIID_20kDa"/>
    <property type="match status" value="1"/>
</dbReference>
<evidence type="ECO:0000256" key="5">
    <source>
        <dbReference type="ARBA" id="ARBA00022840"/>
    </source>
</evidence>
<feature type="region of interest" description="Disordered" evidence="11">
    <location>
        <begin position="1004"/>
        <end position="1024"/>
    </location>
</feature>
<dbReference type="InterPro" id="IPR003228">
    <property type="entry name" value="TFIID_TAF12_dom"/>
</dbReference>
<keyword evidence="7" id="KW-0804">Transcription</keyword>
<dbReference type="GO" id="GO:0005669">
    <property type="term" value="C:transcription factor TFIID complex"/>
    <property type="evidence" value="ECO:0007669"/>
    <property type="project" value="InterPro"/>
</dbReference>
<feature type="compositionally biased region" description="Low complexity" evidence="11">
    <location>
        <begin position="1004"/>
        <end position="1013"/>
    </location>
</feature>
<feature type="domain" description="Transcription initiation factor TFIID subunit 12" evidence="12">
    <location>
        <begin position="921"/>
        <end position="987"/>
    </location>
</feature>
<dbReference type="Gene3D" id="3.40.50.300">
    <property type="entry name" value="P-loop containing nucleotide triphosphate hydrolases"/>
    <property type="match status" value="1"/>
</dbReference>
<evidence type="ECO:0000256" key="10">
    <source>
        <dbReference type="ARBA" id="ARBA00093657"/>
    </source>
</evidence>
<proteinExistence type="inferred from homology"/>
<dbReference type="FunFam" id="1.10.20.10:FF:000011">
    <property type="entry name" value="Transcription initiation factor TFIID subunit 12"/>
    <property type="match status" value="1"/>
</dbReference>
<feature type="region of interest" description="Disordered" evidence="11">
    <location>
        <begin position="783"/>
        <end position="814"/>
    </location>
</feature>
<dbReference type="GO" id="GO:0006352">
    <property type="term" value="P:DNA-templated transcription initiation"/>
    <property type="evidence" value="ECO:0007669"/>
    <property type="project" value="InterPro"/>
</dbReference>
<dbReference type="CDD" id="cd07981">
    <property type="entry name" value="HFD_TAF12"/>
    <property type="match status" value="1"/>
</dbReference>
<comment type="similarity">
    <text evidence="2">Belongs to the TAF12 family.</text>
</comment>
<dbReference type="GO" id="GO:0016887">
    <property type="term" value="F:ATP hydrolysis activity"/>
    <property type="evidence" value="ECO:0007669"/>
    <property type="project" value="InterPro"/>
</dbReference>
<keyword evidence="8" id="KW-0539">Nucleus</keyword>
<feature type="region of interest" description="Disordered" evidence="11">
    <location>
        <begin position="652"/>
        <end position="723"/>
    </location>
</feature>
<evidence type="ECO:0000256" key="1">
    <source>
        <dbReference type="ARBA" id="ARBA00004123"/>
    </source>
</evidence>
<feature type="compositionally biased region" description="Basic and acidic residues" evidence="11">
    <location>
        <begin position="600"/>
        <end position="618"/>
    </location>
</feature>
<name>F8PWD3_SERL3</name>